<evidence type="ECO:0000313" key="2">
    <source>
        <dbReference type="EMBL" id="XDJ02859.1"/>
    </source>
</evidence>
<feature type="transmembrane region" description="Helical" evidence="1">
    <location>
        <begin position="80"/>
        <end position="103"/>
    </location>
</feature>
<keyword evidence="1" id="KW-0812">Transmembrane</keyword>
<keyword evidence="1" id="KW-1133">Transmembrane helix</keyword>
<feature type="transmembrane region" description="Helical" evidence="1">
    <location>
        <begin position="6"/>
        <end position="27"/>
    </location>
</feature>
<evidence type="ECO:0000256" key="1">
    <source>
        <dbReference type="SAM" id="Phobius"/>
    </source>
</evidence>
<organism evidence="2">
    <name type="scientific">Staphylococcus phage UHP46</name>
    <dbReference type="NCBI Taxonomy" id="3234966"/>
    <lineage>
        <taxon>Viruses</taxon>
        <taxon>Duplodnaviria</taxon>
        <taxon>Heunggongvirae</taxon>
        <taxon>Uroviricota</taxon>
        <taxon>Caudoviricetes</taxon>
        <taxon>Herelleviridae</taxon>
        <taxon>Twortvirinae</taxon>
        <taxon>Sciuriunavirus</taxon>
    </lineage>
</organism>
<sequence length="117" mass="13210">MMGINILSSLIVVITCISLLSLLLILTTGYFNKNILVKITLYVILIAGIYFLIIMFKQTSGIIKDDVINTIENTERYNGFVSPITVVSTGIIGTILGSCWYKFNSYIKNYNMKNKKR</sequence>
<dbReference type="EMBL" id="PP995776">
    <property type="protein sequence ID" value="XDJ02859.1"/>
    <property type="molecule type" value="Genomic_DNA"/>
</dbReference>
<name>A0AB39C8D9_9CAUD</name>
<reference evidence="2" key="1">
    <citation type="submission" date="2024-06" db="EMBL/GenBank/DDBJ databases">
        <authorList>
            <person name="Najeeb S."/>
            <person name="Khan I."/>
            <person name="Muhammad J."/>
            <person name="Abbas A."/>
            <person name="Jahangir M."/>
            <person name="Alvi I.A."/>
            <person name="Ullah A."/>
            <person name="Ullah A."/>
            <person name="Khan A."/>
        </authorList>
    </citation>
    <scope>NUCLEOTIDE SEQUENCE</scope>
</reference>
<feature type="transmembrane region" description="Helical" evidence="1">
    <location>
        <begin position="39"/>
        <end position="60"/>
    </location>
</feature>
<accession>A0AB39C8D9</accession>
<proteinExistence type="predicted"/>
<protein>
    <submittedName>
        <fullName evidence="2">Membrane protein</fullName>
    </submittedName>
</protein>
<keyword evidence="1" id="KW-0472">Membrane</keyword>